<name>A0A4P9XS91_9FUNG</name>
<dbReference type="InterPro" id="IPR033762">
    <property type="entry name" value="MCM_OB"/>
</dbReference>
<organism evidence="2 3">
    <name type="scientific">Thamnocephalis sphaerospora</name>
    <dbReference type="NCBI Taxonomy" id="78915"/>
    <lineage>
        <taxon>Eukaryota</taxon>
        <taxon>Fungi</taxon>
        <taxon>Fungi incertae sedis</taxon>
        <taxon>Zoopagomycota</taxon>
        <taxon>Zoopagomycotina</taxon>
        <taxon>Zoopagomycetes</taxon>
        <taxon>Zoopagales</taxon>
        <taxon>Sigmoideomycetaceae</taxon>
        <taxon>Thamnocephalis</taxon>
    </lineage>
</organism>
<keyword evidence="3" id="KW-1185">Reference proteome</keyword>
<dbReference type="AlphaFoldDB" id="A0A4P9XS91"/>
<dbReference type="InterPro" id="IPR012340">
    <property type="entry name" value="NA-bd_OB-fold"/>
</dbReference>
<feature type="domain" description="MCM OB" evidence="1">
    <location>
        <begin position="2"/>
        <end position="51"/>
    </location>
</feature>
<reference evidence="3" key="1">
    <citation type="journal article" date="2018" name="Nat. Microbiol.">
        <title>Leveraging single-cell genomics to expand the fungal tree of life.</title>
        <authorList>
            <person name="Ahrendt S.R."/>
            <person name="Quandt C.A."/>
            <person name="Ciobanu D."/>
            <person name="Clum A."/>
            <person name="Salamov A."/>
            <person name="Andreopoulos B."/>
            <person name="Cheng J.F."/>
            <person name="Woyke T."/>
            <person name="Pelin A."/>
            <person name="Henrissat B."/>
            <person name="Reynolds N.K."/>
            <person name="Benny G.L."/>
            <person name="Smith M.E."/>
            <person name="James T.Y."/>
            <person name="Grigoriev I.V."/>
        </authorList>
    </citation>
    <scope>NUCLEOTIDE SEQUENCE [LARGE SCALE GENOMIC DNA]</scope>
    <source>
        <strain evidence="3">RSA 1356</strain>
    </source>
</reference>
<dbReference type="SUPFAM" id="SSF50249">
    <property type="entry name" value="Nucleic acid-binding proteins"/>
    <property type="match status" value="1"/>
</dbReference>
<sequence length="52" mass="5969">MDPYVIVHDRCNFVDQQTLKLQEAPDLVPVGELPRHMLLVADRFLVNRAVPV</sequence>
<proteinExistence type="predicted"/>
<dbReference type="OrthoDB" id="10036721at2759"/>
<evidence type="ECO:0000259" key="1">
    <source>
        <dbReference type="Pfam" id="PF17207"/>
    </source>
</evidence>
<evidence type="ECO:0000313" key="3">
    <source>
        <dbReference type="Proteomes" id="UP000271241"/>
    </source>
</evidence>
<accession>A0A4P9XS91</accession>
<evidence type="ECO:0000313" key="2">
    <source>
        <dbReference type="EMBL" id="RKP08401.1"/>
    </source>
</evidence>
<dbReference type="STRING" id="78915.A0A4P9XS91"/>
<dbReference type="Pfam" id="PF17207">
    <property type="entry name" value="MCM_OB"/>
    <property type="match status" value="1"/>
</dbReference>
<protein>
    <recommendedName>
        <fullName evidence="1">MCM OB domain-containing protein</fullName>
    </recommendedName>
</protein>
<gene>
    <name evidence="2" type="ORF">THASP1DRAFT_29806</name>
</gene>
<dbReference type="Gene3D" id="2.40.50.140">
    <property type="entry name" value="Nucleic acid-binding proteins"/>
    <property type="match status" value="1"/>
</dbReference>
<dbReference type="Proteomes" id="UP000271241">
    <property type="component" value="Unassembled WGS sequence"/>
</dbReference>
<dbReference type="EMBL" id="KZ992607">
    <property type="protein sequence ID" value="RKP08401.1"/>
    <property type="molecule type" value="Genomic_DNA"/>
</dbReference>